<dbReference type="EMBL" id="JAULSW010000003">
    <property type="protein sequence ID" value="KAK3386529.1"/>
    <property type="molecule type" value="Genomic_DNA"/>
</dbReference>
<evidence type="ECO:0000313" key="2">
    <source>
        <dbReference type="EMBL" id="KAK3386529.1"/>
    </source>
</evidence>
<dbReference type="AlphaFoldDB" id="A0AAE0U0Y3"/>
<protein>
    <submittedName>
        <fullName evidence="2">Uncharacterized protein</fullName>
    </submittedName>
</protein>
<keyword evidence="1" id="KW-0812">Transmembrane</keyword>
<sequence length="127" mass="14143">MFQLLPKNNLGGWVGSCFLELFIFVIFTPAFTWLSLARAWLTRPIAKALGKQLLTGWLLFFPTKQEDSSGRPTSVWGSPEDLPIGQPHNTVINGSNSGWYFTALFLDMAPVAHNTKNDAVARRFNAS</sequence>
<keyword evidence="1" id="KW-1133">Transmembrane helix</keyword>
<proteinExistence type="predicted"/>
<comment type="caution">
    <text evidence="2">The sequence shown here is derived from an EMBL/GenBank/DDBJ whole genome shotgun (WGS) entry which is preliminary data.</text>
</comment>
<keyword evidence="1" id="KW-0472">Membrane</keyword>
<keyword evidence="3" id="KW-1185">Reference proteome</keyword>
<reference evidence="2" key="2">
    <citation type="submission" date="2023-06" db="EMBL/GenBank/DDBJ databases">
        <authorList>
            <consortium name="Lawrence Berkeley National Laboratory"/>
            <person name="Haridas S."/>
            <person name="Hensen N."/>
            <person name="Bonometti L."/>
            <person name="Westerberg I."/>
            <person name="Brannstrom I.O."/>
            <person name="Guillou S."/>
            <person name="Cros-Aarteil S."/>
            <person name="Calhoun S."/>
            <person name="Kuo A."/>
            <person name="Mondo S."/>
            <person name="Pangilinan J."/>
            <person name="Riley R."/>
            <person name="LaButti K."/>
            <person name="Andreopoulos B."/>
            <person name="Lipzen A."/>
            <person name="Chen C."/>
            <person name="Yanf M."/>
            <person name="Daum C."/>
            <person name="Ng V."/>
            <person name="Clum A."/>
            <person name="Steindorff A."/>
            <person name="Ohm R."/>
            <person name="Martin F."/>
            <person name="Silar P."/>
            <person name="Natvig D."/>
            <person name="Lalanne C."/>
            <person name="Gautier V."/>
            <person name="Ament-velasquez S.L."/>
            <person name="Kruys A."/>
            <person name="Hutchinson M.I."/>
            <person name="Powell A.J."/>
            <person name="Barry K."/>
            <person name="Miller A.N."/>
            <person name="Grigoriev I.V."/>
            <person name="Debuchy R."/>
            <person name="Gladieux P."/>
            <person name="Thoren M.H."/>
            <person name="Johannesson H."/>
        </authorList>
    </citation>
    <scope>NUCLEOTIDE SEQUENCE</scope>
    <source>
        <strain evidence="2">CBS 232.78</strain>
    </source>
</reference>
<evidence type="ECO:0000256" key="1">
    <source>
        <dbReference type="SAM" id="Phobius"/>
    </source>
</evidence>
<gene>
    <name evidence="2" type="ORF">B0H63DRAFT_137201</name>
</gene>
<dbReference type="Proteomes" id="UP001285441">
    <property type="component" value="Unassembled WGS sequence"/>
</dbReference>
<accession>A0AAE0U0Y3</accession>
<name>A0AAE0U0Y3_9PEZI</name>
<organism evidence="2 3">
    <name type="scientific">Podospora didyma</name>
    <dbReference type="NCBI Taxonomy" id="330526"/>
    <lineage>
        <taxon>Eukaryota</taxon>
        <taxon>Fungi</taxon>
        <taxon>Dikarya</taxon>
        <taxon>Ascomycota</taxon>
        <taxon>Pezizomycotina</taxon>
        <taxon>Sordariomycetes</taxon>
        <taxon>Sordariomycetidae</taxon>
        <taxon>Sordariales</taxon>
        <taxon>Podosporaceae</taxon>
        <taxon>Podospora</taxon>
    </lineage>
</organism>
<reference evidence="2" key="1">
    <citation type="journal article" date="2023" name="Mol. Phylogenet. Evol.">
        <title>Genome-scale phylogeny and comparative genomics of the fungal order Sordariales.</title>
        <authorList>
            <person name="Hensen N."/>
            <person name="Bonometti L."/>
            <person name="Westerberg I."/>
            <person name="Brannstrom I.O."/>
            <person name="Guillou S."/>
            <person name="Cros-Aarteil S."/>
            <person name="Calhoun S."/>
            <person name="Haridas S."/>
            <person name="Kuo A."/>
            <person name="Mondo S."/>
            <person name="Pangilinan J."/>
            <person name="Riley R."/>
            <person name="LaButti K."/>
            <person name="Andreopoulos B."/>
            <person name="Lipzen A."/>
            <person name="Chen C."/>
            <person name="Yan M."/>
            <person name="Daum C."/>
            <person name="Ng V."/>
            <person name="Clum A."/>
            <person name="Steindorff A."/>
            <person name="Ohm R.A."/>
            <person name="Martin F."/>
            <person name="Silar P."/>
            <person name="Natvig D.O."/>
            <person name="Lalanne C."/>
            <person name="Gautier V."/>
            <person name="Ament-Velasquez S.L."/>
            <person name="Kruys A."/>
            <person name="Hutchinson M.I."/>
            <person name="Powell A.J."/>
            <person name="Barry K."/>
            <person name="Miller A.N."/>
            <person name="Grigoriev I.V."/>
            <person name="Debuchy R."/>
            <person name="Gladieux P."/>
            <person name="Hiltunen Thoren M."/>
            <person name="Johannesson H."/>
        </authorList>
    </citation>
    <scope>NUCLEOTIDE SEQUENCE</scope>
    <source>
        <strain evidence="2">CBS 232.78</strain>
    </source>
</reference>
<evidence type="ECO:0000313" key="3">
    <source>
        <dbReference type="Proteomes" id="UP001285441"/>
    </source>
</evidence>
<feature type="transmembrane region" description="Helical" evidence="1">
    <location>
        <begin position="12"/>
        <end position="34"/>
    </location>
</feature>